<evidence type="ECO:0000256" key="1">
    <source>
        <dbReference type="ARBA" id="ARBA00009995"/>
    </source>
</evidence>
<dbReference type="CDD" id="cd03784">
    <property type="entry name" value="GT1_Gtf-like"/>
    <property type="match status" value="1"/>
</dbReference>
<comment type="caution">
    <text evidence="3">The sequence shown here is derived from an EMBL/GenBank/DDBJ whole genome shotgun (WGS) entry which is preliminary data.</text>
</comment>
<name>A0A3L6EYP0_MAIZE</name>
<evidence type="ECO:0000313" key="3">
    <source>
        <dbReference type="EMBL" id="PWZ24497.1"/>
    </source>
</evidence>
<proteinExistence type="inferred from homology"/>
<reference evidence="3" key="1">
    <citation type="journal article" date="2018" name="Nat. Genet.">
        <title>Extensive intraspecific gene order and gene structural variations between Mo17 and other maize genomes.</title>
        <authorList>
            <person name="Sun S."/>
            <person name="Zhou Y."/>
            <person name="Chen J."/>
            <person name="Shi J."/>
            <person name="Zhao H."/>
            <person name="Zhao H."/>
            <person name="Song W."/>
            <person name="Zhang M."/>
            <person name="Cui Y."/>
            <person name="Dong X."/>
            <person name="Liu H."/>
            <person name="Ma X."/>
            <person name="Jiao Y."/>
            <person name="Wang B."/>
            <person name="Wei X."/>
            <person name="Stein J.C."/>
            <person name="Glaubitz J.C."/>
            <person name="Lu F."/>
            <person name="Yu G."/>
            <person name="Liang C."/>
            <person name="Fengler K."/>
            <person name="Li B."/>
            <person name="Rafalski A."/>
            <person name="Schnable P.S."/>
            <person name="Ware D.H."/>
            <person name="Buckler E.S."/>
            <person name="Lai J."/>
        </authorList>
    </citation>
    <scope>NUCLEOTIDE SEQUENCE [LARGE SCALE GENOMIC DNA]</scope>
    <source>
        <tissue evidence="3">Seedling</tissue>
    </source>
</reference>
<organism evidence="3">
    <name type="scientific">Zea mays</name>
    <name type="common">Maize</name>
    <dbReference type="NCBI Taxonomy" id="4577"/>
    <lineage>
        <taxon>Eukaryota</taxon>
        <taxon>Viridiplantae</taxon>
        <taxon>Streptophyta</taxon>
        <taxon>Embryophyta</taxon>
        <taxon>Tracheophyta</taxon>
        <taxon>Spermatophyta</taxon>
        <taxon>Magnoliopsida</taxon>
        <taxon>Liliopsida</taxon>
        <taxon>Poales</taxon>
        <taxon>Poaceae</taxon>
        <taxon>PACMAD clade</taxon>
        <taxon>Panicoideae</taxon>
        <taxon>Andropogonodae</taxon>
        <taxon>Andropogoneae</taxon>
        <taxon>Tripsacinae</taxon>
        <taxon>Zea</taxon>
    </lineage>
</organism>
<sequence length="440" mass="47383">MSAGSAAAVSGTDSAPHFVLVPMMAAGHAGPMLDMARTLSGRGALVTFVTTPLNLPRLGRAPSDGALPIRFLPLRFPCAEAGLPEGCESLDALPGLGLLRNFNDACAMLRGPLVALLRDREGDAPPASCVVSDACHPWTGGVARELGVPRFSFDGFCAFSSLCMRQMNLHRIFEGVVDDDTRPVRVPAFPIDVEISRARSPGNFTGPGMKEFGEEIMAENARADGLVVNSFAEMEPMFVDAYEAALGKKATKRPFIWVVKPRNLAEFERWLSEDGFESRVGETGLVIRDWAPQKAILSHPATGAFVTHCGWNSVLECVAAGLPMVSCPHFAEQFMNENLVVDVLRVGVPVGVKGAAQWGVEAEGVLATRQDVERAVAAVMDCGEEGSARRARATELGRKAREAVVHGGSSFWNVALLIQHVQQRASTRNPWIEKKPSDRR</sequence>
<accession>A0A3L6EYP0</accession>
<dbReference type="EMBL" id="NCVQ01000006">
    <property type="protein sequence ID" value="PWZ24497.1"/>
    <property type="molecule type" value="Genomic_DNA"/>
</dbReference>
<comment type="similarity">
    <text evidence="1">Belongs to the UDP-glycosyltransferase family.</text>
</comment>
<dbReference type="ExpressionAtlas" id="A0A3L6EYP0">
    <property type="expression patterns" value="baseline and differential"/>
</dbReference>
<dbReference type="SUPFAM" id="SSF53756">
    <property type="entry name" value="UDP-Glycosyltransferase/glycogen phosphorylase"/>
    <property type="match status" value="1"/>
</dbReference>
<dbReference type="PANTHER" id="PTHR48047">
    <property type="entry name" value="GLYCOSYLTRANSFERASE"/>
    <property type="match status" value="1"/>
</dbReference>
<keyword evidence="2 3" id="KW-0808">Transferase</keyword>
<evidence type="ECO:0000256" key="2">
    <source>
        <dbReference type="ARBA" id="ARBA00022679"/>
    </source>
</evidence>
<gene>
    <name evidence="3" type="primary">UGT73C1_0</name>
    <name evidence="3" type="ORF">Zm00014a_031343</name>
</gene>
<protein>
    <submittedName>
        <fullName evidence="3">UDP-glycosyltransferase 73C1</fullName>
    </submittedName>
</protein>
<dbReference type="FunFam" id="3.40.50.2000:FF:000812">
    <property type="entry name" value="UDP-glycosyltransferase 73D1"/>
    <property type="match status" value="1"/>
</dbReference>
<dbReference type="GO" id="GO:0008194">
    <property type="term" value="F:UDP-glycosyltransferase activity"/>
    <property type="evidence" value="ECO:0007669"/>
    <property type="project" value="InterPro"/>
</dbReference>
<dbReference type="AlphaFoldDB" id="A0A3L6EYP0"/>
<dbReference type="Proteomes" id="UP000251960">
    <property type="component" value="Chromosome 5"/>
</dbReference>
<dbReference type="Gene3D" id="3.40.50.2000">
    <property type="entry name" value="Glycogen Phosphorylase B"/>
    <property type="match status" value="2"/>
</dbReference>
<dbReference type="PANTHER" id="PTHR48047:SF71">
    <property type="entry name" value="GLYCOSYLTRANSFERASE"/>
    <property type="match status" value="1"/>
</dbReference>
<dbReference type="InterPro" id="IPR002213">
    <property type="entry name" value="UDP_glucos_trans"/>
</dbReference>
<dbReference type="Pfam" id="PF00201">
    <property type="entry name" value="UDPGT"/>
    <property type="match status" value="1"/>
</dbReference>